<dbReference type="GO" id="GO:0005829">
    <property type="term" value="C:cytosol"/>
    <property type="evidence" value="ECO:0007669"/>
    <property type="project" value="TreeGrafter"/>
</dbReference>
<dbReference type="PIRSF" id="PIRSF001365">
    <property type="entry name" value="DHDPS"/>
    <property type="match status" value="1"/>
</dbReference>
<keyword evidence="2 4" id="KW-0456">Lyase</keyword>
<evidence type="ECO:0000256" key="1">
    <source>
        <dbReference type="ARBA" id="ARBA00007592"/>
    </source>
</evidence>
<comment type="caution">
    <text evidence="7">The sequence shown here is derived from an EMBL/GenBank/DDBJ whole genome shotgun (WGS) entry which is preliminary data.</text>
</comment>
<organism evidence="7 8">
    <name type="scientific">Paracidovorax wautersii</name>
    <dbReference type="NCBI Taxonomy" id="1177982"/>
    <lineage>
        <taxon>Bacteria</taxon>
        <taxon>Pseudomonadati</taxon>
        <taxon>Pseudomonadota</taxon>
        <taxon>Betaproteobacteria</taxon>
        <taxon>Burkholderiales</taxon>
        <taxon>Comamonadaceae</taxon>
        <taxon>Paracidovorax</taxon>
    </lineage>
</organism>
<gene>
    <name evidence="7" type="primary">dapA_5</name>
    <name evidence="7" type="ORF">GAK30_03729</name>
</gene>
<reference evidence="8" key="1">
    <citation type="journal article" date="2020" name="MBio">
        <title>Horizontal gene transfer to a defensive symbiont with a reduced genome amongst a multipartite beetle microbiome.</title>
        <authorList>
            <person name="Waterworth S.C."/>
            <person name="Florez L.V."/>
            <person name="Rees E.R."/>
            <person name="Hertweck C."/>
            <person name="Kaltenpoth M."/>
            <person name="Kwan J.C."/>
        </authorList>
    </citation>
    <scope>NUCLEOTIDE SEQUENCE [LARGE SCALE GENOMIC DNA]</scope>
</reference>
<dbReference type="InterPro" id="IPR013785">
    <property type="entry name" value="Aldolase_TIM"/>
</dbReference>
<dbReference type="EMBL" id="WNDQ01000091">
    <property type="protein sequence ID" value="KAF1018319.1"/>
    <property type="molecule type" value="Genomic_DNA"/>
</dbReference>
<dbReference type="PANTHER" id="PTHR12128:SF66">
    <property type="entry name" value="4-HYDROXY-2-OXOGLUTARATE ALDOLASE, MITOCHONDRIAL"/>
    <property type="match status" value="1"/>
</dbReference>
<dbReference type="SMART" id="SM01130">
    <property type="entry name" value="DHDPS"/>
    <property type="match status" value="1"/>
</dbReference>
<evidence type="ECO:0000256" key="3">
    <source>
        <dbReference type="ARBA" id="ARBA00023270"/>
    </source>
</evidence>
<evidence type="ECO:0000256" key="4">
    <source>
        <dbReference type="PIRNR" id="PIRNR001365"/>
    </source>
</evidence>
<dbReference type="PROSITE" id="PS00666">
    <property type="entry name" value="DHDPS_2"/>
    <property type="match status" value="1"/>
</dbReference>
<dbReference type="Pfam" id="PF00701">
    <property type="entry name" value="DHDPS"/>
    <property type="match status" value="1"/>
</dbReference>
<dbReference type="Proteomes" id="UP000461670">
    <property type="component" value="Unassembled WGS sequence"/>
</dbReference>
<dbReference type="InterPro" id="IPR002220">
    <property type="entry name" value="DapA-like"/>
</dbReference>
<dbReference type="Gene3D" id="3.20.20.70">
    <property type="entry name" value="Aldolase class I"/>
    <property type="match status" value="1"/>
</dbReference>
<comment type="similarity">
    <text evidence="1 4">Belongs to the DapA family.</text>
</comment>
<sequence length="286" mass="29700">MPSTHTPDAPATPAPGPDFSGLWLPLVTPFRQGAVDHDALALLVAHYRPLGLAGFVACGSTGEAAALDEDEQDAVLQTILQHAEGLPVVMGCSGYHLPSVLARARALSRQPLAGLLVPAPYYVRPPQDGLLAWFRAIADASAVPLIVYDIPYRTGATLALPTLLALAAHDNIRAVKDCGGDAFKTHTLIADGRLQVLAGEDPQIFATVAAGGAGAIAASAHLETARFAELIAALRAGDLGRARAAWQPLPALTAALFAQPNPIVIKQRLAESGLIQPDLRPPMAGA</sequence>
<dbReference type="AlphaFoldDB" id="A0A7V8JNJ3"/>
<name>A0A7V8JNJ3_9BURK</name>
<feature type="active site" description="Proton donor/acceptor" evidence="5">
    <location>
        <position position="148"/>
    </location>
</feature>
<evidence type="ECO:0000256" key="6">
    <source>
        <dbReference type="PIRSR" id="PIRSR001365-2"/>
    </source>
</evidence>
<keyword evidence="3" id="KW-0704">Schiff base</keyword>
<feature type="binding site" evidence="6">
    <location>
        <position position="61"/>
    </location>
    <ligand>
        <name>pyruvate</name>
        <dbReference type="ChEBI" id="CHEBI:15361"/>
    </ligand>
</feature>
<protein>
    <submittedName>
        <fullName evidence="7">4-hydroxy-tetrahydrodipicolinate synthase</fullName>
    </submittedName>
</protein>
<feature type="active site" description="Schiff-base intermediate with substrate" evidence="5">
    <location>
        <position position="176"/>
    </location>
</feature>
<dbReference type="InterPro" id="IPR020625">
    <property type="entry name" value="Schiff_base-form_aldolases_AS"/>
</dbReference>
<evidence type="ECO:0000313" key="7">
    <source>
        <dbReference type="EMBL" id="KAF1018319.1"/>
    </source>
</evidence>
<proteinExistence type="inferred from homology"/>
<dbReference type="GO" id="GO:0008840">
    <property type="term" value="F:4-hydroxy-tetrahydrodipicolinate synthase activity"/>
    <property type="evidence" value="ECO:0007669"/>
    <property type="project" value="TreeGrafter"/>
</dbReference>
<dbReference type="SUPFAM" id="SSF51569">
    <property type="entry name" value="Aldolase"/>
    <property type="match status" value="1"/>
</dbReference>
<dbReference type="PANTHER" id="PTHR12128">
    <property type="entry name" value="DIHYDRODIPICOLINATE SYNTHASE"/>
    <property type="match status" value="1"/>
</dbReference>
<accession>A0A7V8JNJ3</accession>
<evidence type="ECO:0000313" key="8">
    <source>
        <dbReference type="Proteomes" id="UP000461670"/>
    </source>
</evidence>
<dbReference type="PRINTS" id="PR00146">
    <property type="entry name" value="DHPICSNTHASE"/>
</dbReference>
<evidence type="ECO:0000256" key="2">
    <source>
        <dbReference type="ARBA" id="ARBA00023239"/>
    </source>
</evidence>
<dbReference type="GO" id="GO:0044281">
    <property type="term" value="P:small molecule metabolic process"/>
    <property type="evidence" value="ECO:0007669"/>
    <property type="project" value="UniProtKB-ARBA"/>
</dbReference>
<feature type="binding site" evidence="6">
    <location>
        <position position="216"/>
    </location>
    <ligand>
        <name>pyruvate</name>
        <dbReference type="ChEBI" id="CHEBI:15361"/>
    </ligand>
</feature>
<evidence type="ECO:0000256" key="5">
    <source>
        <dbReference type="PIRSR" id="PIRSR001365-1"/>
    </source>
</evidence>